<name>A0A7G2CAK2_9TRYP</name>
<dbReference type="EMBL" id="LR877151">
    <property type="protein sequence ID" value="CAD2216900.1"/>
    <property type="molecule type" value="Genomic_DNA"/>
</dbReference>
<protein>
    <recommendedName>
        <fullName evidence="3">Nuclear pore complex protein Nup85</fullName>
    </recommendedName>
</protein>
<reference evidence="1 2" key="1">
    <citation type="submission" date="2020-08" db="EMBL/GenBank/DDBJ databases">
        <authorList>
            <person name="Newling K."/>
            <person name="Davey J."/>
            <person name="Forrester S."/>
        </authorList>
    </citation>
    <scope>NUCLEOTIDE SEQUENCE [LARGE SCALE GENOMIC DNA]</scope>
    <source>
        <strain evidence="2">Crithidia deanei Carvalho (ATCC PRA-265)</strain>
    </source>
</reference>
<dbReference type="VEuPathDB" id="TriTrypDB:ADEAN_000437800"/>
<dbReference type="AlphaFoldDB" id="A0A7G2CAK2"/>
<evidence type="ECO:0008006" key="3">
    <source>
        <dbReference type="Google" id="ProtNLM"/>
    </source>
</evidence>
<proteinExistence type="predicted"/>
<sequence length="486" mass="54768">MFIVGYCNLLNPFAELGEVQNVFDTALDVLQSGHIAGNNLDRQKWYYDILSVLLKVEILGDFVQVAETINEVATAVYPWNPAAWEDQDNNSLIPYNGNEASGTAPLTAGEQCTRRLLLSSLAAHLADIAAPPCVADVASYLSYTFTRNHVIKDYFHLFSGVPRGWKVAGLYAAYSPLLNPVEVYNVMTYAGRAALTEKSVYHALMGLLRTAWSKESPHQRFIFRRLMQLYPSDPAVSQYFDMLEHYYRKSFDDIHRYLITECFTRGDVTRAVCLAVENGLTDEIVWELRVRLIAAGALEDVLLAQVGKAVEHGFVALDGCASLELLCSLKLCAALSNYVQAARAVGRWEELQRADHTRASPLFRVAEALRAGAWAHTAVLDLIVAIGHQTHFDLHPSVLCTVMERGCETLLLMRDWMKLAIPPHHHNNNSYHQKYTVMWVQLTNRFVPPATQLLEVMGLQFRSRINPKRIMAIREKLLRLVDTPSY</sequence>
<gene>
    <name evidence="1" type="ORF">ADEAN_000437800</name>
</gene>
<keyword evidence="2" id="KW-1185">Reference proteome</keyword>
<evidence type="ECO:0000313" key="1">
    <source>
        <dbReference type="EMBL" id="CAD2216900.1"/>
    </source>
</evidence>
<organism evidence="1 2">
    <name type="scientific">Angomonas deanei</name>
    <dbReference type="NCBI Taxonomy" id="59799"/>
    <lineage>
        <taxon>Eukaryota</taxon>
        <taxon>Discoba</taxon>
        <taxon>Euglenozoa</taxon>
        <taxon>Kinetoplastea</taxon>
        <taxon>Metakinetoplastina</taxon>
        <taxon>Trypanosomatida</taxon>
        <taxon>Trypanosomatidae</taxon>
        <taxon>Strigomonadinae</taxon>
        <taxon>Angomonas</taxon>
    </lineage>
</organism>
<evidence type="ECO:0000313" key="2">
    <source>
        <dbReference type="Proteomes" id="UP000515908"/>
    </source>
</evidence>
<dbReference type="OrthoDB" id="272090at2759"/>
<dbReference type="Proteomes" id="UP000515908">
    <property type="component" value="Chromosome 07"/>
</dbReference>
<accession>A0A7G2CAK2</accession>